<name>A0ABR2EE04_9ROSI</name>
<protein>
    <submittedName>
        <fullName evidence="1">Uncharacterized protein</fullName>
    </submittedName>
</protein>
<comment type="caution">
    <text evidence="1">The sequence shown here is derived from an EMBL/GenBank/DDBJ whole genome shotgun (WGS) entry which is preliminary data.</text>
</comment>
<gene>
    <name evidence="1" type="ORF">V6N12_042166</name>
</gene>
<organism evidence="1 2">
    <name type="scientific">Hibiscus sabdariffa</name>
    <name type="common">roselle</name>
    <dbReference type="NCBI Taxonomy" id="183260"/>
    <lineage>
        <taxon>Eukaryota</taxon>
        <taxon>Viridiplantae</taxon>
        <taxon>Streptophyta</taxon>
        <taxon>Embryophyta</taxon>
        <taxon>Tracheophyta</taxon>
        <taxon>Spermatophyta</taxon>
        <taxon>Magnoliopsida</taxon>
        <taxon>eudicotyledons</taxon>
        <taxon>Gunneridae</taxon>
        <taxon>Pentapetalae</taxon>
        <taxon>rosids</taxon>
        <taxon>malvids</taxon>
        <taxon>Malvales</taxon>
        <taxon>Malvaceae</taxon>
        <taxon>Malvoideae</taxon>
        <taxon>Hibiscus</taxon>
    </lineage>
</organism>
<accession>A0ABR2EE04</accession>
<reference evidence="1 2" key="1">
    <citation type="journal article" date="2024" name="G3 (Bethesda)">
        <title>Genome assembly of Hibiscus sabdariffa L. provides insights into metabolisms of medicinal natural products.</title>
        <authorList>
            <person name="Kim T."/>
        </authorList>
    </citation>
    <scope>NUCLEOTIDE SEQUENCE [LARGE SCALE GENOMIC DNA]</scope>
    <source>
        <strain evidence="1">TK-2024</strain>
        <tissue evidence="1">Old leaves</tissue>
    </source>
</reference>
<proteinExistence type="predicted"/>
<evidence type="ECO:0000313" key="1">
    <source>
        <dbReference type="EMBL" id="KAK8558874.1"/>
    </source>
</evidence>
<dbReference type="EMBL" id="JBBPBM010000015">
    <property type="protein sequence ID" value="KAK8558874.1"/>
    <property type="molecule type" value="Genomic_DNA"/>
</dbReference>
<dbReference type="Proteomes" id="UP001472677">
    <property type="component" value="Unassembled WGS sequence"/>
</dbReference>
<sequence>MLRFYLCKCFNNLLEQDDKGDVSSETTGPAPAEVSAEIQISTFKCMRFESDSCGLSGLLFMRSLCWAAQGNILIQSRSLLIFLFCLGRESRQIVFLLISRSFPSELLQYNFLHQDPAAFGFCQS</sequence>
<keyword evidence="2" id="KW-1185">Reference proteome</keyword>
<evidence type="ECO:0000313" key="2">
    <source>
        <dbReference type="Proteomes" id="UP001472677"/>
    </source>
</evidence>